<evidence type="ECO:0000313" key="2">
    <source>
        <dbReference type="EMBL" id="TKR96620.1"/>
    </source>
</evidence>
<keyword evidence="1" id="KW-0732">Signal</keyword>
<feature type="chain" id="PRO_5020222015" description="Insulin-like domain-containing protein" evidence="1">
    <location>
        <begin position="19"/>
        <end position="127"/>
    </location>
</feature>
<name>A0A4U5PJ54_STECR</name>
<evidence type="ECO:0008006" key="4">
    <source>
        <dbReference type="Google" id="ProtNLM"/>
    </source>
</evidence>
<reference evidence="2 3" key="1">
    <citation type="journal article" date="2015" name="Genome Biol.">
        <title>Comparative genomics of Steinernema reveals deeply conserved gene regulatory networks.</title>
        <authorList>
            <person name="Dillman A.R."/>
            <person name="Macchietto M."/>
            <person name="Porter C.F."/>
            <person name="Rogers A."/>
            <person name="Williams B."/>
            <person name="Antoshechkin I."/>
            <person name="Lee M.M."/>
            <person name="Goodwin Z."/>
            <person name="Lu X."/>
            <person name="Lewis E.E."/>
            <person name="Goodrich-Blair H."/>
            <person name="Stock S.P."/>
            <person name="Adams B.J."/>
            <person name="Sternberg P.W."/>
            <person name="Mortazavi A."/>
        </authorList>
    </citation>
    <scope>NUCLEOTIDE SEQUENCE [LARGE SCALE GENOMIC DNA]</scope>
    <source>
        <strain evidence="2 3">ALL</strain>
    </source>
</reference>
<feature type="signal peptide" evidence="1">
    <location>
        <begin position="1"/>
        <end position="18"/>
    </location>
</feature>
<protein>
    <recommendedName>
        <fullName evidence="4">Insulin-like domain-containing protein</fullName>
    </recommendedName>
</protein>
<accession>A0A4U5PJ54</accession>
<evidence type="ECO:0000313" key="3">
    <source>
        <dbReference type="Proteomes" id="UP000298663"/>
    </source>
</evidence>
<proteinExistence type="predicted"/>
<evidence type="ECO:0000256" key="1">
    <source>
        <dbReference type="SAM" id="SignalP"/>
    </source>
</evidence>
<dbReference type="Proteomes" id="UP000298663">
    <property type="component" value="Unassembled WGS sequence"/>
</dbReference>
<dbReference type="EMBL" id="AZBU02000002">
    <property type="protein sequence ID" value="TKR96620.1"/>
    <property type="molecule type" value="Genomic_DNA"/>
</dbReference>
<keyword evidence="3" id="KW-1185">Reference proteome</keyword>
<sequence>MQLLSVVLYLTFSTVIVAVGNSRLELVYAELAKGTGKAGPYTIKTVVVPRKDPKHKLAFFQLAESTRKGSYTRNILCSFEELLESAGIACAHAGRLATQFPNDLPVVIRRCCKPGCSLKQLEYLFCP</sequence>
<gene>
    <name evidence="2" type="ORF">L596_010615</name>
</gene>
<comment type="caution">
    <text evidence="2">The sequence shown here is derived from an EMBL/GenBank/DDBJ whole genome shotgun (WGS) entry which is preliminary data.</text>
</comment>
<dbReference type="AlphaFoldDB" id="A0A4U5PJ54"/>
<organism evidence="2 3">
    <name type="scientific">Steinernema carpocapsae</name>
    <name type="common">Entomopathogenic nematode</name>
    <dbReference type="NCBI Taxonomy" id="34508"/>
    <lineage>
        <taxon>Eukaryota</taxon>
        <taxon>Metazoa</taxon>
        <taxon>Ecdysozoa</taxon>
        <taxon>Nematoda</taxon>
        <taxon>Chromadorea</taxon>
        <taxon>Rhabditida</taxon>
        <taxon>Tylenchina</taxon>
        <taxon>Panagrolaimomorpha</taxon>
        <taxon>Strongyloidoidea</taxon>
        <taxon>Steinernematidae</taxon>
        <taxon>Steinernema</taxon>
    </lineage>
</organism>
<reference evidence="2 3" key="2">
    <citation type="journal article" date="2019" name="G3 (Bethesda)">
        <title>Hybrid Assembly of the Genome of the Entomopathogenic Nematode Steinernema carpocapsae Identifies the X-Chromosome.</title>
        <authorList>
            <person name="Serra L."/>
            <person name="Macchietto M."/>
            <person name="Macias-Munoz A."/>
            <person name="McGill C.J."/>
            <person name="Rodriguez I.M."/>
            <person name="Rodriguez B."/>
            <person name="Murad R."/>
            <person name="Mortazavi A."/>
        </authorList>
    </citation>
    <scope>NUCLEOTIDE SEQUENCE [LARGE SCALE GENOMIC DNA]</scope>
    <source>
        <strain evidence="2 3">ALL</strain>
    </source>
</reference>